<proteinExistence type="predicted"/>
<reference evidence="2 3" key="1">
    <citation type="submission" date="2021-06" db="EMBL/GenBank/DDBJ databases">
        <title>Caerostris extrusa draft genome.</title>
        <authorList>
            <person name="Kono N."/>
            <person name="Arakawa K."/>
        </authorList>
    </citation>
    <scope>NUCLEOTIDE SEQUENCE [LARGE SCALE GENOMIC DNA]</scope>
</reference>
<keyword evidence="1" id="KW-1133">Transmembrane helix</keyword>
<comment type="caution">
    <text evidence="2">The sequence shown here is derived from an EMBL/GenBank/DDBJ whole genome shotgun (WGS) entry which is preliminary data.</text>
</comment>
<keyword evidence="1" id="KW-0812">Transmembrane</keyword>
<sequence length="288" mass="32166">MDALVYSNASHATSRAPVDTSLGACEVLVSRTGGSRYLVRMTSFFFFFFLLLQPPTPFFRLSSSRRTANSKELLTAGECDDSLIRHAYVIQTPLCIPTHHMQRLALQWTRLWEHAQFGTRAQRDLAICCSDDFIPFFIPFFFLTPFTLLPSVILVEYRVIFYICLPYRCCRESSPTFALLLLSAFGSSCDDAFVYSGASHETSRAPVDTSLGACAVLVSSTEGYRYLVVRMASFFFLSSFFNPLTPLLPSVSHLGRVQGDILHLPSPQMLSSLLPTSCFVTFVCSSDV</sequence>
<protein>
    <submittedName>
        <fullName evidence="2">Uncharacterized protein</fullName>
    </submittedName>
</protein>
<organism evidence="2 3">
    <name type="scientific">Caerostris extrusa</name>
    <name type="common">Bark spider</name>
    <name type="synonym">Caerostris bankana</name>
    <dbReference type="NCBI Taxonomy" id="172846"/>
    <lineage>
        <taxon>Eukaryota</taxon>
        <taxon>Metazoa</taxon>
        <taxon>Ecdysozoa</taxon>
        <taxon>Arthropoda</taxon>
        <taxon>Chelicerata</taxon>
        <taxon>Arachnida</taxon>
        <taxon>Araneae</taxon>
        <taxon>Araneomorphae</taxon>
        <taxon>Entelegynae</taxon>
        <taxon>Araneoidea</taxon>
        <taxon>Araneidae</taxon>
        <taxon>Caerostris</taxon>
    </lineage>
</organism>
<keyword evidence="3" id="KW-1185">Reference proteome</keyword>
<evidence type="ECO:0000256" key="1">
    <source>
        <dbReference type="SAM" id="Phobius"/>
    </source>
</evidence>
<dbReference type="Proteomes" id="UP001054945">
    <property type="component" value="Unassembled WGS sequence"/>
</dbReference>
<feature type="transmembrane region" description="Helical" evidence="1">
    <location>
        <begin position="37"/>
        <end position="54"/>
    </location>
</feature>
<evidence type="ECO:0000313" key="2">
    <source>
        <dbReference type="EMBL" id="GIY06297.1"/>
    </source>
</evidence>
<dbReference type="AlphaFoldDB" id="A0AAV4QDD3"/>
<gene>
    <name evidence="2" type="ORF">CEXT_567161</name>
</gene>
<evidence type="ECO:0000313" key="3">
    <source>
        <dbReference type="Proteomes" id="UP001054945"/>
    </source>
</evidence>
<keyword evidence="1" id="KW-0472">Membrane</keyword>
<name>A0AAV4QDD3_CAEEX</name>
<dbReference type="EMBL" id="BPLR01005945">
    <property type="protein sequence ID" value="GIY06297.1"/>
    <property type="molecule type" value="Genomic_DNA"/>
</dbReference>
<feature type="transmembrane region" description="Helical" evidence="1">
    <location>
        <begin position="140"/>
        <end position="165"/>
    </location>
</feature>
<accession>A0AAV4QDD3</accession>